<comment type="caution">
    <text evidence="2">The sequence shown here is derived from an EMBL/GenBank/DDBJ whole genome shotgun (WGS) entry which is preliminary data.</text>
</comment>
<feature type="coiled-coil region" evidence="1">
    <location>
        <begin position="63"/>
        <end position="97"/>
    </location>
</feature>
<dbReference type="RefSeq" id="WP_379011855.1">
    <property type="nucleotide sequence ID" value="NZ_JBHSDC010000002.1"/>
</dbReference>
<organism evidence="2 3">
    <name type="scientific">Parasediminibacterium paludis</name>
    <dbReference type="NCBI Taxonomy" id="908966"/>
    <lineage>
        <taxon>Bacteria</taxon>
        <taxon>Pseudomonadati</taxon>
        <taxon>Bacteroidota</taxon>
        <taxon>Chitinophagia</taxon>
        <taxon>Chitinophagales</taxon>
        <taxon>Chitinophagaceae</taxon>
        <taxon>Parasediminibacterium</taxon>
    </lineage>
</organism>
<protein>
    <submittedName>
        <fullName evidence="2">Uncharacterized protein</fullName>
    </submittedName>
</protein>
<accession>A0ABV8PR39</accession>
<gene>
    <name evidence="2" type="ORF">ACFOW1_01715</name>
</gene>
<keyword evidence="1" id="KW-0175">Coiled coil</keyword>
<evidence type="ECO:0000313" key="3">
    <source>
        <dbReference type="Proteomes" id="UP001595906"/>
    </source>
</evidence>
<evidence type="ECO:0000313" key="2">
    <source>
        <dbReference type="EMBL" id="MFC4230589.1"/>
    </source>
</evidence>
<keyword evidence="3" id="KW-1185">Reference proteome</keyword>
<reference evidence="3" key="1">
    <citation type="journal article" date="2019" name="Int. J. Syst. Evol. Microbiol.">
        <title>The Global Catalogue of Microorganisms (GCM) 10K type strain sequencing project: providing services to taxonomists for standard genome sequencing and annotation.</title>
        <authorList>
            <consortium name="The Broad Institute Genomics Platform"/>
            <consortium name="The Broad Institute Genome Sequencing Center for Infectious Disease"/>
            <person name="Wu L."/>
            <person name="Ma J."/>
        </authorList>
    </citation>
    <scope>NUCLEOTIDE SEQUENCE [LARGE SCALE GENOMIC DNA]</scope>
    <source>
        <strain evidence="3">CECT 8010</strain>
    </source>
</reference>
<proteinExistence type="predicted"/>
<evidence type="ECO:0000256" key="1">
    <source>
        <dbReference type="SAM" id="Coils"/>
    </source>
</evidence>
<dbReference type="EMBL" id="JBHSDC010000002">
    <property type="protein sequence ID" value="MFC4230589.1"/>
    <property type="molecule type" value="Genomic_DNA"/>
</dbReference>
<name>A0ABV8PR39_9BACT</name>
<dbReference type="Proteomes" id="UP001595906">
    <property type="component" value="Unassembled WGS sequence"/>
</dbReference>
<sequence>MENIFENIAQLVPEGEAAFEPQAVGEGIWVTATHLQAIENALQLNVNELATQKEATTQVLAQVETANAALVEAQANLATANTTIEALNAEVATLKAKTALPIAPPAPLANDDLAPKVETLATAKTQWDLELEAERAKLKS</sequence>